<dbReference type="PROSITE" id="PS50073">
    <property type="entry name" value="COPPER_FIST_2"/>
    <property type="match status" value="1"/>
</dbReference>
<evidence type="ECO:0000256" key="7">
    <source>
        <dbReference type="ARBA" id="ARBA00023242"/>
    </source>
</evidence>
<protein>
    <recommendedName>
        <fullName evidence="9">Copper-fist domain-containing protein</fullName>
    </recommendedName>
</protein>
<dbReference type="SUPFAM" id="SSF57879">
    <property type="entry name" value="Zinc domain conserved in yeast copper-regulated transcription factors"/>
    <property type="match status" value="1"/>
</dbReference>
<sequence>MVFIESKKYACETCIKGHRSSACKHTDRPLFEIKKKGRPVTQCEHCRELRKTKQVHVKCICEIKNDPTNVYKKAGAKAPESAAFPNGLPEALALEASVGSLDPRTTASDPSLPSGVAHPCSCMTGGCHCWTPRKSAPRPRRKTDSALAANLKPLATAPISPTATSPGSDVHTPQIEYPPPAASHILARISELRPVLPRPSAHHEPSSGIAHGHGNRHHHESAFFSPYGRAYDINHIHVPPVADDVPSYGAPPPQKPQIYDRAIAKSIPIAQGSTPSSEHTPVTFPSSCTCGDGCRCPGCYHHNSAAPPASPSAYATCINPGSCSTCLDCTILSLPPDTALSIPEPLQAEAIDEWIRQVQVNPDSTVTASNSNDSNGNVIDDGRFAGWDSLAQLATGRTQCATCNSFFCTCEKEAADDDRQRREVTNEDSACCDKPKVPSVDMGQGNYESSDFLDYSMLGINDVYLDSAMDVFRSRSPSSSPNSNPESFSQMLSTPFAYPALVEKMSPSQQSMYINGRGFYSDPYLSMSSNERGVDNFGVLDTPTPFMPMQVSNLDYPVENYAISNPDSDSSSYDSVDDFGSLPSQQLSDKAPRMSVSPVPLEGMRTLY</sequence>
<dbReference type="InterPro" id="IPR036395">
    <property type="entry name" value="Cu_fist_DNA-bd_dom_sf"/>
</dbReference>
<keyword evidence="7" id="KW-0539">Nucleus</keyword>
<evidence type="ECO:0000256" key="3">
    <source>
        <dbReference type="ARBA" id="ARBA00022833"/>
    </source>
</evidence>
<gene>
    <name evidence="10" type="ORF">Agabi119p4_8874</name>
</gene>
<dbReference type="PRINTS" id="PR00617">
    <property type="entry name" value="COPPERFIST"/>
</dbReference>
<dbReference type="GO" id="GO:0006879">
    <property type="term" value="P:intracellular iron ion homeostasis"/>
    <property type="evidence" value="ECO:0007669"/>
    <property type="project" value="TreeGrafter"/>
</dbReference>
<evidence type="ECO:0000313" key="11">
    <source>
        <dbReference type="Proteomes" id="UP000629468"/>
    </source>
</evidence>
<dbReference type="GO" id="GO:0005634">
    <property type="term" value="C:nucleus"/>
    <property type="evidence" value="ECO:0007669"/>
    <property type="project" value="UniProtKB-SubCell"/>
</dbReference>
<dbReference type="InterPro" id="IPR001083">
    <property type="entry name" value="Cu_fist_DNA-bd_dom"/>
</dbReference>
<feature type="region of interest" description="Disordered" evidence="8">
    <location>
        <begin position="197"/>
        <end position="218"/>
    </location>
</feature>
<evidence type="ECO:0000256" key="1">
    <source>
        <dbReference type="ARBA" id="ARBA00004123"/>
    </source>
</evidence>
<dbReference type="GO" id="GO:0000981">
    <property type="term" value="F:DNA-binding transcription factor activity, RNA polymerase II-specific"/>
    <property type="evidence" value="ECO:0007669"/>
    <property type="project" value="TreeGrafter"/>
</dbReference>
<dbReference type="SMART" id="SM01090">
    <property type="entry name" value="Copper-fist"/>
    <property type="match status" value="1"/>
</dbReference>
<evidence type="ECO:0000256" key="5">
    <source>
        <dbReference type="ARBA" id="ARBA00023015"/>
    </source>
</evidence>
<dbReference type="GO" id="GO:0005507">
    <property type="term" value="F:copper ion binding"/>
    <property type="evidence" value="ECO:0007669"/>
    <property type="project" value="InterPro"/>
</dbReference>
<dbReference type="SMART" id="SM00412">
    <property type="entry name" value="Cu_FIST"/>
    <property type="match status" value="1"/>
</dbReference>
<comment type="caution">
    <text evidence="10">The sequence shown here is derived from an EMBL/GenBank/DDBJ whole genome shotgun (WGS) entry which is preliminary data.</text>
</comment>
<dbReference type="AlphaFoldDB" id="A0A8H7EXM3"/>
<dbReference type="GO" id="GO:0006878">
    <property type="term" value="P:intracellular copper ion homeostasis"/>
    <property type="evidence" value="ECO:0007669"/>
    <property type="project" value="TreeGrafter"/>
</dbReference>
<dbReference type="PANTHER" id="PTHR28088:SF5">
    <property type="entry name" value="TRANSCRIPTIONAL ACTIVATOR HAA1-RELATED"/>
    <property type="match status" value="1"/>
</dbReference>
<comment type="subcellular location">
    <subcellularLocation>
        <location evidence="1">Nucleus</location>
    </subcellularLocation>
</comment>
<feature type="domain" description="Copper-fist" evidence="9">
    <location>
        <begin position="1"/>
        <end position="40"/>
    </location>
</feature>
<keyword evidence="5" id="KW-0805">Transcription regulation</keyword>
<dbReference type="Gene3D" id="3.90.430.10">
    <property type="entry name" value="Copper fist DNA-binding domain"/>
    <property type="match status" value="1"/>
</dbReference>
<evidence type="ECO:0000259" key="9">
    <source>
        <dbReference type="PROSITE" id="PS50073"/>
    </source>
</evidence>
<evidence type="ECO:0000256" key="8">
    <source>
        <dbReference type="SAM" id="MobiDB-lite"/>
    </source>
</evidence>
<keyword evidence="6" id="KW-0804">Transcription</keyword>
<evidence type="ECO:0000256" key="2">
    <source>
        <dbReference type="ARBA" id="ARBA00022723"/>
    </source>
</evidence>
<dbReference type="FunFam" id="3.90.430.10:FF:000001">
    <property type="entry name" value="Copper fist DNA-binding protein"/>
    <property type="match status" value="1"/>
</dbReference>
<dbReference type="EMBL" id="JABXXO010000012">
    <property type="protein sequence ID" value="KAF7762281.1"/>
    <property type="molecule type" value="Genomic_DNA"/>
</dbReference>
<evidence type="ECO:0000313" key="10">
    <source>
        <dbReference type="EMBL" id="KAF7762281.1"/>
    </source>
</evidence>
<dbReference type="PROSITE" id="PS01119">
    <property type="entry name" value="COPPER_FIST_1"/>
    <property type="match status" value="1"/>
</dbReference>
<evidence type="ECO:0000256" key="4">
    <source>
        <dbReference type="ARBA" id="ARBA00023008"/>
    </source>
</evidence>
<dbReference type="PANTHER" id="PTHR28088">
    <property type="entry name" value="TRANSCRIPTIONAL ACTIVATOR HAA1-RELATED"/>
    <property type="match status" value="1"/>
</dbReference>
<feature type="region of interest" description="Disordered" evidence="8">
    <location>
        <begin position="562"/>
        <end position="608"/>
    </location>
</feature>
<organism evidence="10 11">
    <name type="scientific">Agaricus bisporus var. burnettii</name>
    <dbReference type="NCBI Taxonomy" id="192524"/>
    <lineage>
        <taxon>Eukaryota</taxon>
        <taxon>Fungi</taxon>
        <taxon>Dikarya</taxon>
        <taxon>Basidiomycota</taxon>
        <taxon>Agaricomycotina</taxon>
        <taxon>Agaricomycetes</taxon>
        <taxon>Agaricomycetidae</taxon>
        <taxon>Agaricales</taxon>
        <taxon>Agaricineae</taxon>
        <taxon>Agaricaceae</taxon>
        <taxon>Agaricus</taxon>
    </lineage>
</organism>
<accession>A0A8H7EXM3</accession>
<keyword evidence="2" id="KW-0479">Metal-binding</keyword>
<dbReference type="Proteomes" id="UP000629468">
    <property type="component" value="Unassembled WGS sequence"/>
</dbReference>
<name>A0A8H7EXM3_AGABI</name>
<reference evidence="10 11" key="1">
    <citation type="journal article" name="Sci. Rep.">
        <title>Telomere-to-telomere assembled and centromere annotated genomes of the two main subspecies of the button mushroom Agaricus bisporus reveal especially polymorphic chromosome ends.</title>
        <authorList>
            <person name="Sonnenberg A.S.M."/>
            <person name="Sedaghat-Telgerd N."/>
            <person name="Lavrijssen B."/>
            <person name="Ohm R.A."/>
            <person name="Hendrickx P.M."/>
            <person name="Scholtmeijer K."/>
            <person name="Baars J.J.P."/>
            <person name="van Peer A."/>
        </authorList>
    </citation>
    <scope>NUCLEOTIDE SEQUENCE [LARGE SCALE GENOMIC DNA]</scope>
    <source>
        <strain evidence="10 11">H119_p4</strain>
    </source>
</reference>
<evidence type="ECO:0000256" key="6">
    <source>
        <dbReference type="ARBA" id="ARBA00023163"/>
    </source>
</evidence>
<dbReference type="GO" id="GO:0045944">
    <property type="term" value="P:positive regulation of transcription by RNA polymerase II"/>
    <property type="evidence" value="ECO:0007669"/>
    <property type="project" value="TreeGrafter"/>
</dbReference>
<keyword evidence="4" id="KW-0186">Copper</keyword>
<dbReference type="GO" id="GO:0000978">
    <property type="term" value="F:RNA polymerase II cis-regulatory region sequence-specific DNA binding"/>
    <property type="evidence" value="ECO:0007669"/>
    <property type="project" value="TreeGrafter"/>
</dbReference>
<dbReference type="InterPro" id="IPR051763">
    <property type="entry name" value="Copper_Homeo_Regul"/>
</dbReference>
<dbReference type="Pfam" id="PF00649">
    <property type="entry name" value="Copper-fist"/>
    <property type="match status" value="1"/>
</dbReference>
<keyword evidence="3" id="KW-0862">Zinc</keyword>
<feature type="region of interest" description="Disordered" evidence="8">
    <location>
        <begin position="152"/>
        <end position="178"/>
    </location>
</feature>
<proteinExistence type="predicted"/>